<keyword evidence="1" id="KW-0732">Signal</keyword>
<dbReference type="RefSeq" id="WP_149073489.1">
    <property type="nucleotide sequence ID" value="NZ_CP043329.1"/>
</dbReference>
<proteinExistence type="predicted"/>
<evidence type="ECO:0000313" key="3">
    <source>
        <dbReference type="Proteomes" id="UP000323653"/>
    </source>
</evidence>
<evidence type="ECO:0000256" key="1">
    <source>
        <dbReference type="SAM" id="SignalP"/>
    </source>
</evidence>
<dbReference type="InterPro" id="IPR013783">
    <property type="entry name" value="Ig-like_fold"/>
</dbReference>
<dbReference type="Gene3D" id="2.60.40.10">
    <property type="entry name" value="Immunoglobulins"/>
    <property type="match status" value="1"/>
</dbReference>
<dbReference type="Proteomes" id="UP000323653">
    <property type="component" value="Chromosome"/>
</dbReference>
<feature type="chain" id="PRO_5022905222" evidence="1">
    <location>
        <begin position="18"/>
        <end position="422"/>
    </location>
</feature>
<organism evidence="2 3">
    <name type="scientific">Pedobacter aquae</name>
    <dbReference type="NCBI Taxonomy" id="2605747"/>
    <lineage>
        <taxon>Bacteria</taxon>
        <taxon>Pseudomonadati</taxon>
        <taxon>Bacteroidota</taxon>
        <taxon>Sphingobacteriia</taxon>
        <taxon>Sphingobacteriales</taxon>
        <taxon>Sphingobacteriaceae</taxon>
        <taxon>Pedobacter</taxon>
    </lineage>
</organism>
<dbReference type="InterPro" id="IPR026444">
    <property type="entry name" value="Secre_tail"/>
</dbReference>
<name>A0A5C0VCY5_9SPHI</name>
<dbReference type="AlphaFoldDB" id="A0A5C0VCY5"/>
<gene>
    <name evidence="2" type="ORF">FYC62_00135</name>
</gene>
<dbReference type="EMBL" id="CP043329">
    <property type="protein sequence ID" value="QEK50246.1"/>
    <property type="molecule type" value="Genomic_DNA"/>
</dbReference>
<sequence length="422" mass="45042">MKKILLFLLGLSNSVLAQTTIFSQDFSSSAVVADYVSATPNSGQFNAIGAPSGANNNINITNSKLNFTRGSASGGGGTFSRTTDFSPVPSIIIYKFDLEVTNNLLGITTAAVFQVGSGFGTANGAEANASVHSRIGIGITDTPGEFRVRNIGDLVNGSVIHTGSKTITWVVNNSSSTYTYVAPNGSSETVAPDTWDLFVGTLKEFNDNSAQTASQVLSDLKFSFVDGLATISLDNISIESVTPLPIQLSSFTAQAIDKTILLNWETLSETNNAFFEIERSIDGKTFTKIGSKDGSGTTTALTKYRFVDENPVPGTNYYRLKQIDFDGKSETSAVKSAISNIPFATLSILQGSNLVTAQVLSPVKEKAKLSLFDVGGKVLAQQEILIEKGLNQFEFNQNLVSGVYFFKLTSASSHINTKFVKP</sequence>
<reference evidence="2 3" key="1">
    <citation type="submission" date="2019-08" db="EMBL/GenBank/DDBJ databases">
        <title>Pedobacter sp. nov., isolated from Han river, South Korea.</title>
        <authorList>
            <person name="Lee D.-H."/>
            <person name="Kim Y.-S."/>
            <person name="Hwang E.-M."/>
            <person name="Le Tran T.C."/>
            <person name="Cha C.-J."/>
        </authorList>
    </citation>
    <scope>NUCLEOTIDE SEQUENCE [LARGE SCALE GENOMIC DNA]</scope>
    <source>
        <strain evidence="2 3">CJ43</strain>
    </source>
</reference>
<protein>
    <submittedName>
        <fullName evidence="2">T9SS type A sorting domain-containing protein</fullName>
    </submittedName>
</protein>
<feature type="signal peptide" evidence="1">
    <location>
        <begin position="1"/>
        <end position="17"/>
    </location>
</feature>
<keyword evidence="3" id="KW-1185">Reference proteome</keyword>
<evidence type="ECO:0000313" key="2">
    <source>
        <dbReference type="EMBL" id="QEK50246.1"/>
    </source>
</evidence>
<dbReference type="NCBIfam" id="TIGR04183">
    <property type="entry name" value="Por_Secre_tail"/>
    <property type="match status" value="1"/>
</dbReference>
<accession>A0A5C0VCY5</accession>
<dbReference type="KEGG" id="pej:FYC62_00135"/>